<name>A0ABM4VBE9_COFAR</name>
<dbReference type="Gene3D" id="2.40.50.140">
    <property type="entry name" value="Nucleic acid-binding proteins"/>
    <property type="match status" value="3"/>
</dbReference>
<dbReference type="RefSeq" id="XP_071916850.1">
    <property type="nucleotide sequence ID" value="XM_072060749.1"/>
</dbReference>
<evidence type="ECO:0000313" key="2">
    <source>
        <dbReference type="RefSeq" id="XP_071916849.1"/>
    </source>
</evidence>
<protein>
    <submittedName>
        <fullName evidence="2 3">Replication protein A 70 kDa DNA-binding subunit B isoform X1</fullName>
    </submittedName>
</protein>
<evidence type="ECO:0000313" key="3">
    <source>
        <dbReference type="RefSeq" id="XP_071916850.1"/>
    </source>
</evidence>
<dbReference type="RefSeq" id="XP_071916851.1">
    <property type="nucleotide sequence ID" value="XM_072060750.1"/>
</dbReference>
<evidence type="ECO:0000313" key="4">
    <source>
        <dbReference type="RefSeq" id="XP_071916851.1"/>
    </source>
</evidence>
<proteinExistence type="predicted"/>
<organism evidence="1 3">
    <name type="scientific">Coffea arabica</name>
    <name type="common">Arabian coffee</name>
    <dbReference type="NCBI Taxonomy" id="13443"/>
    <lineage>
        <taxon>Eukaryota</taxon>
        <taxon>Viridiplantae</taxon>
        <taxon>Streptophyta</taxon>
        <taxon>Embryophyta</taxon>
        <taxon>Tracheophyta</taxon>
        <taxon>Spermatophyta</taxon>
        <taxon>Magnoliopsida</taxon>
        <taxon>eudicotyledons</taxon>
        <taxon>Gunneridae</taxon>
        <taxon>Pentapetalae</taxon>
        <taxon>asterids</taxon>
        <taxon>lamiids</taxon>
        <taxon>Gentianales</taxon>
        <taxon>Rubiaceae</taxon>
        <taxon>Ixoroideae</taxon>
        <taxon>Gardenieae complex</taxon>
        <taxon>Bertiereae - Coffeeae clade</taxon>
        <taxon>Coffeeae</taxon>
        <taxon>Coffea</taxon>
    </lineage>
</organism>
<reference evidence="2 3" key="1">
    <citation type="submission" date="2025-05" db="UniProtKB">
        <authorList>
            <consortium name="RefSeq"/>
        </authorList>
    </citation>
    <scope>IDENTIFICATION</scope>
    <source>
        <tissue evidence="2 3">Leaves</tissue>
    </source>
</reference>
<dbReference type="SUPFAM" id="SSF50249">
    <property type="entry name" value="Nucleic acid-binding proteins"/>
    <property type="match status" value="1"/>
</dbReference>
<dbReference type="GO" id="GO:0003677">
    <property type="term" value="F:DNA binding"/>
    <property type="evidence" value="ECO:0007669"/>
    <property type="project" value="UniProtKB-KW"/>
</dbReference>
<dbReference type="RefSeq" id="XP_071916849.1">
    <property type="nucleotide sequence ID" value="XM_072060748.1"/>
</dbReference>
<evidence type="ECO:0000313" key="1">
    <source>
        <dbReference type="Proteomes" id="UP001652660"/>
    </source>
</evidence>
<keyword evidence="1" id="KW-1185">Reference proteome</keyword>
<keyword evidence="2 3" id="KW-0238">DNA-binding</keyword>
<sequence length="432" mass="47665">MEPLPVSEIHSSLPQWTSVIQVIEASHTKTTHAARASRVYRRFVFADSHGVKVSAVAFDGNVARIEGLLVPFKKYCIGGASVEEIPKPTLPDLYRFFWIINKDTLIREVFEPDMPSLPPYFHLTPFTSFQHLADSQASITDMMGVVLYALPKRESHLDAPLVATRDYVVVDQSNMPILLTLNGDLESGAGDAISDSIASIESKPVIIAVRVRVKTDNYLSLCTKATSTILVSPRIQEAARLEHWYRSNRSALMSSVLEKHYCDPLLLLPPVSDAMLSSISDVVAPTQFPMGASWIKGRVSVDRLHRLWHLACPYCFTPNNFIETLGISCVACLKDLYVFPRASVKLVVTYGTASINVIALGYEAEKLIGFTAYQLSQAEHEGVTLNLRVADALDGRVLCCYVSRSPESVQLAGVSFTIVTSYWVGDAIPVND</sequence>
<accession>A0ABM4VBE9</accession>
<dbReference type="InterPro" id="IPR012340">
    <property type="entry name" value="NA-bd_OB-fold"/>
</dbReference>
<gene>
    <name evidence="2 3 4" type="primary">LOC113702709</name>
</gene>
<dbReference type="Proteomes" id="UP001652660">
    <property type="component" value="Chromosome 8e"/>
</dbReference>
<dbReference type="GeneID" id="113702709"/>